<dbReference type="GO" id="GO:0009190">
    <property type="term" value="P:cyclic nucleotide biosynthetic process"/>
    <property type="evidence" value="ECO:0007669"/>
    <property type="project" value="InterPro"/>
</dbReference>
<dbReference type="SMART" id="SM00065">
    <property type="entry name" value="GAF"/>
    <property type="match status" value="3"/>
</dbReference>
<accession>H2CE49</accession>
<dbReference type="InterPro" id="IPR003018">
    <property type="entry name" value="GAF"/>
</dbReference>
<organism evidence="9 10">
    <name type="scientific">Leptonema illini DSM 21528</name>
    <dbReference type="NCBI Taxonomy" id="929563"/>
    <lineage>
        <taxon>Bacteria</taxon>
        <taxon>Pseudomonadati</taxon>
        <taxon>Spirochaetota</taxon>
        <taxon>Spirochaetia</taxon>
        <taxon>Leptospirales</taxon>
        <taxon>Leptospiraceae</taxon>
        <taxon>Leptonema</taxon>
    </lineage>
</organism>
<dbReference type="PROSITE" id="PS00452">
    <property type="entry name" value="GUANYLATE_CYCLASE_1"/>
    <property type="match status" value="1"/>
</dbReference>
<dbReference type="GO" id="GO:0016020">
    <property type="term" value="C:membrane"/>
    <property type="evidence" value="ECO:0007669"/>
    <property type="project" value="UniProtKB-SubCell"/>
</dbReference>
<evidence type="ECO:0000256" key="7">
    <source>
        <dbReference type="RuleBase" id="RU000405"/>
    </source>
</evidence>
<dbReference type="SMART" id="SM00044">
    <property type="entry name" value="CYCc"/>
    <property type="match status" value="1"/>
</dbReference>
<dbReference type="Proteomes" id="UP000005737">
    <property type="component" value="Unassembled WGS sequence"/>
</dbReference>
<dbReference type="SUPFAM" id="SSF55073">
    <property type="entry name" value="Nucleotide cyclase"/>
    <property type="match status" value="1"/>
</dbReference>
<keyword evidence="5" id="KW-0472">Membrane</keyword>
<dbReference type="Pfam" id="PF00211">
    <property type="entry name" value="Guanylate_cyc"/>
    <property type="match status" value="1"/>
</dbReference>
<dbReference type="SUPFAM" id="SSF55781">
    <property type="entry name" value="GAF domain-like"/>
    <property type="match status" value="3"/>
</dbReference>
<evidence type="ECO:0000256" key="2">
    <source>
        <dbReference type="ARBA" id="ARBA00022692"/>
    </source>
</evidence>
<dbReference type="PANTHER" id="PTHR11920:SF335">
    <property type="entry name" value="GUANYLATE CYCLASE"/>
    <property type="match status" value="1"/>
</dbReference>
<dbReference type="InterPro" id="IPR001054">
    <property type="entry name" value="A/G_cyclase"/>
</dbReference>
<keyword evidence="6 7" id="KW-0456">Lyase</keyword>
<keyword evidence="10" id="KW-1185">Reference proteome</keyword>
<dbReference type="InterPro" id="IPR029016">
    <property type="entry name" value="GAF-like_dom_sf"/>
</dbReference>
<evidence type="ECO:0000256" key="4">
    <source>
        <dbReference type="ARBA" id="ARBA00022989"/>
    </source>
</evidence>
<dbReference type="GO" id="GO:0004016">
    <property type="term" value="F:adenylate cyclase activity"/>
    <property type="evidence" value="ECO:0007669"/>
    <property type="project" value="UniProtKB-ARBA"/>
</dbReference>
<feature type="domain" description="Guanylate cyclase" evidence="8">
    <location>
        <begin position="657"/>
        <end position="788"/>
    </location>
</feature>
<evidence type="ECO:0000256" key="1">
    <source>
        <dbReference type="ARBA" id="ARBA00004370"/>
    </source>
</evidence>
<reference evidence="9 10" key="1">
    <citation type="submission" date="2011-10" db="EMBL/GenBank/DDBJ databases">
        <title>The Improved High-Quality Draft genome of Leptonema illini DSM 21528.</title>
        <authorList>
            <consortium name="US DOE Joint Genome Institute (JGI-PGF)"/>
            <person name="Lucas S."/>
            <person name="Copeland A."/>
            <person name="Lapidus A."/>
            <person name="Glavina del Rio T."/>
            <person name="Dalin E."/>
            <person name="Tice H."/>
            <person name="Bruce D."/>
            <person name="Goodwin L."/>
            <person name="Pitluck S."/>
            <person name="Peters L."/>
            <person name="Mikhailova N."/>
            <person name="Held B."/>
            <person name="Kyrpides N."/>
            <person name="Mavromatis K."/>
            <person name="Ivanova N."/>
            <person name="Markowitz V."/>
            <person name="Cheng J.-F."/>
            <person name="Hugenholtz P."/>
            <person name="Woyke T."/>
            <person name="Wu D."/>
            <person name="Gronow S."/>
            <person name="Wellnitz S."/>
            <person name="Brambilla E.-M."/>
            <person name="Klenk H.-P."/>
            <person name="Eisen J.A."/>
        </authorList>
    </citation>
    <scope>NUCLEOTIDE SEQUENCE [LARGE SCALE GENOMIC DNA]</scope>
    <source>
        <strain evidence="9 10">DSM 21528</strain>
    </source>
</reference>
<dbReference type="PANTHER" id="PTHR11920">
    <property type="entry name" value="GUANYLYL CYCLASE"/>
    <property type="match status" value="1"/>
</dbReference>
<dbReference type="Pfam" id="PF01590">
    <property type="entry name" value="GAF"/>
    <property type="match status" value="2"/>
</dbReference>
<dbReference type="Pfam" id="PF13185">
    <property type="entry name" value="GAF_2"/>
    <property type="match status" value="1"/>
</dbReference>
<dbReference type="GO" id="GO:0035556">
    <property type="term" value="P:intracellular signal transduction"/>
    <property type="evidence" value="ECO:0007669"/>
    <property type="project" value="InterPro"/>
</dbReference>
<keyword evidence="3" id="KW-0547">Nucleotide-binding</keyword>
<proteinExistence type="inferred from homology"/>
<dbReference type="HOGENOM" id="CLU_327833_0_0_12"/>
<dbReference type="STRING" id="183.GCA_002009735_03251"/>
<dbReference type="CDD" id="cd07302">
    <property type="entry name" value="CHD"/>
    <property type="match status" value="1"/>
</dbReference>
<dbReference type="Gene3D" id="3.30.450.40">
    <property type="match status" value="3"/>
</dbReference>
<keyword evidence="4" id="KW-1133">Transmembrane helix</keyword>
<dbReference type="PROSITE" id="PS50125">
    <property type="entry name" value="GUANYLATE_CYCLASE_2"/>
    <property type="match status" value="1"/>
</dbReference>
<evidence type="ECO:0000256" key="3">
    <source>
        <dbReference type="ARBA" id="ARBA00022741"/>
    </source>
</evidence>
<comment type="similarity">
    <text evidence="7">Belongs to the adenylyl cyclase class-4/guanylyl cyclase family.</text>
</comment>
<sequence length="877" mass="100503">MEAFLITGFLSFSVGAAGALILSRLLKTEVHSPNSERQTARAGEEANLEDRLEHSEQARAQLQRSIRRTIALNRLLRKFNEDLNIERIAGEMAEFLVEQFGIRYYVLFRRELEGGFTFFHSNAEEPYLSVLKQTSIPAGETSLHEAVCRRRKRLYWRDVPRKSLSSAEHDVQQSIPIRTLLVFPLVSADQVMGTLDLSHPSETIDLTPEDLTDLEVFVEHLAVTLRNSLLVGALEDQGLQLLAINQRLETEGMQIASLNQLLRNMNEALDLDLVLNLMLEYVKSSFDIHYYVVYLIDQVNGVLTYHRSNIESFLPGQSMQEFTDRKLPLFPVNGMHALACERKRYIYLPMIRGRSDSEFENANLELTGMKSLLIFPLITGNRIIGVLDFSMMHDRMRLSRADLARLSIFSEQFAVVLNNSLLIEELERQQLALEKSVYEIETTRNQIEQLNEFTRKMNEQTDFKFIASEIFRYLEENFGLEFSWLMLVNREKQTLFTSMYSRPLGLTPAMLSFLDSFEISLEKASGTLYRTAFKRKPYYLPRIPEGFQGSPVDEAIKNSLNLKWFLHVPLVIRGETAGILAFTNLDRMLHLKSRDVHRIQSFADQIAGALNNAFLHNQVQQEKTRADELLRNILPVSVADELQDTGQVITRVHDDTTIVFADFAGFTAVARGMSAEDLIRELDGYFYQFDEIIRHNRLTKLKTIGDSYMFAGGLPEARRSHAIDACLAALEIQAFMHQQRNVKASLGIPFWELRIGINTGPVAAGVIGKDRFTYDVWGDTVNVSSRMESDGEPGRINISAATYNLVKYFFECEYRGFRPVKNHGEMEMYFLNRIHPKLSMQGMGHLPNDRFMDLYRTVLRGKRIAYRSEIEKKTAPA</sequence>
<comment type="subcellular location">
    <subcellularLocation>
        <location evidence="1">Membrane</location>
    </subcellularLocation>
</comment>
<dbReference type="GO" id="GO:0000166">
    <property type="term" value="F:nucleotide binding"/>
    <property type="evidence" value="ECO:0007669"/>
    <property type="project" value="UniProtKB-KW"/>
</dbReference>
<evidence type="ECO:0000256" key="5">
    <source>
        <dbReference type="ARBA" id="ARBA00023136"/>
    </source>
</evidence>
<protein>
    <submittedName>
        <fullName evidence="9">Adenylate/guanylate cyclase with GAF sensor(S)</fullName>
    </submittedName>
</protein>
<dbReference type="EMBL" id="JH597773">
    <property type="protein sequence ID" value="EHQ06601.1"/>
    <property type="molecule type" value="Genomic_DNA"/>
</dbReference>
<keyword evidence="2" id="KW-0812">Transmembrane</keyword>
<dbReference type="InterPro" id="IPR029787">
    <property type="entry name" value="Nucleotide_cyclase"/>
</dbReference>
<evidence type="ECO:0000313" key="10">
    <source>
        <dbReference type="Proteomes" id="UP000005737"/>
    </source>
</evidence>
<dbReference type="InterPro" id="IPR050401">
    <property type="entry name" value="Cyclic_nucleotide_synthase"/>
</dbReference>
<evidence type="ECO:0000256" key="6">
    <source>
        <dbReference type="ARBA" id="ARBA00023239"/>
    </source>
</evidence>
<dbReference type="AlphaFoldDB" id="H2CE49"/>
<name>H2CE49_9LEPT</name>
<evidence type="ECO:0000313" key="9">
    <source>
        <dbReference type="EMBL" id="EHQ06601.1"/>
    </source>
</evidence>
<dbReference type="InterPro" id="IPR018297">
    <property type="entry name" value="A/G_cyclase_CS"/>
</dbReference>
<dbReference type="Gene3D" id="3.30.70.1230">
    <property type="entry name" value="Nucleotide cyclase"/>
    <property type="match status" value="1"/>
</dbReference>
<gene>
    <name evidence="9" type="ORF">Lepil_1918</name>
</gene>
<evidence type="ECO:0000259" key="8">
    <source>
        <dbReference type="PROSITE" id="PS50125"/>
    </source>
</evidence>